<organism evidence="2 3">
    <name type="scientific">Massilia mucilaginosa</name>
    <dbReference type="NCBI Taxonomy" id="2609282"/>
    <lineage>
        <taxon>Bacteria</taxon>
        <taxon>Pseudomonadati</taxon>
        <taxon>Pseudomonadota</taxon>
        <taxon>Betaproteobacteria</taxon>
        <taxon>Burkholderiales</taxon>
        <taxon>Oxalobacteraceae</taxon>
        <taxon>Telluria group</taxon>
        <taxon>Massilia</taxon>
    </lineage>
</organism>
<evidence type="ECO:0000256" key="1">
    <source>
        <dbReference type="SAM" id="SignalP"/>
    </source>
</evidence>
<gene>
    <name evidence="2" type="ORF">F2P45_17065</name>
</gene>
<dbReference type="EMBL" id="WHJH01000019">
    <property type="protein sequence ID" value="NHZ90719.1"/>
    <property type="molecule type" value="Genomic_DNA"/>
</dbReference>
<name>A0ABX0NVD7_9BURK</name>
<proteinExistence type="predicted"/>
<feature type="chain" id="PRO_5045932055" description="Carboxypeptidase regulatory-like domain-containing protein" evidence="1">
    <location>
        <begin position="24"/>
        <end position="190"/>
    </location>
</feature>
<keyword evidence="3" id="KW-1185">Reference proteome</keyword>
<reference evidence="2 3" key="1">
    <citation type="submission" date="2019-10" db="EMBL/GenBank/DDBJ databases">
        <title>Taxonomy of Antarctic Massilia spp.: description of Massilia rubra sp. nov., Massilia aquatica sp. nov., Massilia mucilaginosa sp. nov., Massilia frigida sp. nov. isolated from streams, lakes and regoliths.</title>
        <authorList>
            <person name="Holochova P."/>
            <person name="Sedlacek I."/>
            <person name="Kralova S."/>
            <person name="Maslanova I."/>
            <person name="Busse H.-J."/>
            <person name="Stankova E."/>
            <person name="Vrbovska V."/>
            <person name="Kovarovic V."/>
            <person name="Bartak M."/>
            <person name="Svec P."/>
            <person name="Pantucek R."/>
        </authorList>
    </citation>
    <scope>NUCLEOTIDE SEQUENCE [LARGE SCALE GENOMIC DNA]</scope>
    <source>
        <strain evidence="2 3">CCM 8733</strain>
    </source>
</reference>
<accession>A0ABX0NVD7</accession>
<keyword evidence="1" id="KW-0732">Signal</keyword>
<evidence type="ECO:0008006" key="4">
    <source>
        <dbReference type="Google" id="ProtNLM"/>
    </source>
</evidence>
<evidence type="ECO:0000313" key="3">
    <source>
        <dbReference type="Proteomes" id="UP000609726"/>
    </source>
</evidence>
<evidence type="ECO:0000313" key="2">
    <source>
        <dbReference type="EMBL" id="NHZ90719.1"/>
    </source>
</evidence>
<sequence length="190" mass="19792">MVTRCFWLSVCFCLSACSLVRLKEESATFYASTVLAGHVTSAQAWDGPVVAAAATRRDGRLDIAHYAVLHEAGGYELIVPKGEYALFAFGDANGNLTLDAGEPVGIYGMAPVRASGSGSLVSLDVVMSAAPQSAIAPGTAVAARLPAKTHSTQAGAIAIASMDDPLMPADAGRRGYWAPVDFWCRDKPAT</sequence>
<feature type="signal peptide" evidence="1">
    <location>
        <begin position="1"/>
        <end position="23"/>
    </location>
</feature>
<comment type="caution">
    <text evidence="2">The sequence shown here is derived from an EMBL/GenBank/DDBJ whole genome shotgun (WGS) entry which is preliminary data.</text>
</comment>
<dbReference type="Proteomes" id="UP000609726">
    <property type="component" value="Unassembled WGS sequence"/>
</dbReference>
<protein>
    <recommendedName>
        <fullName evidence="4">Carboxypeptidase regulatory-like domain-containing protein</fullName>
    </recommendedName>
</protein>
<dbReference type="RefSeq" id="WP_166877541.1">
    <property type="nucleotide sequence ID" value="NZ_WHJH01000019.1"/>
</dbReference>